<dbReference type="AlphaFoldDB" id="A0A0F9L5U4"/>
<name>A0A0F9L5U4_9ZZZZ</name>
<organism evidence="1">
    <name type="scientific">marine sediment metagenome</name>
    <dbReference type="NCBI Taxonomy" id="412755"/>
    <lineage>
        <taxon>unclassified sequences</taxon>
        <taxon>metagenomes</taxon>
        <taxon>ecological metagenomes</taxon>
    </lineage>
</organism>
<dbReference type="EMBL" id="LAZR01006703">
    <property type="protein sequence ID" value="KKM90214.1"/>
    <property type="molecule type" value="Genomic_DNA"/>
</dbReference>
<evidence type="ECO:0000313" key="1">
    <source>
        <dbReference type="EMBL" id="KKM90214.1"/>
    </source>
</evidence>
<proteinExistence type="predicted"/>
<sequence>MQIRFDGPPSHVSGRFIEVEDDRGRSIKVGEWRQDGSDWLLVIPDVRQTAEQMLEDIDDFLLDDDGDSEIFVAYDLPKLADRLRFALNPSEPLGLHMCRKGEPCGECGKPLDCVCHPAHLKGVIFDEGRTKMPGSIGEKLDQIIAEASTFSEYHVGTDDAFRLIVKLAHDVENQLEDVLCPSQDPNGECNAVNEAIGRVGDLERRLESELSARLRAQDDLAQSIRVQDAIRLERGYAESTANQYKEQLSAAERGRRWNKERLDHVMAQLSALHGEFRTAAARLGFVANWLENTYAKGDNQDARSARGYAIAAKEVLDKGLDWLVERDRNRGRGVMDNIPAEQMREGVTLAAARARPEVEQICRLCASLQPCIYATWSAGYIWLEVEQRLERLAGSDDVVWNVNQQRAILNLMWHFRTVEERGAPI</sequence>
<comment type="caution">
    <text evidence="1">The sequence shown here is derived from an EMBL/GenBank/DDBJ whole genome shotgun (WGS) entry which is preliminary data.</text>
</comment>
<reference evidence="1" key="1">
    <citation type="journal article" date="2015" name="Nature">
        <title>Complex archaea that bridge the gap between prokaryotes and eukaryotes.</title>
        <authorList>
            <person name="Spang A."/>
            <person name="Saw J.H."/>
            <person name="Jorgensen S.L."/>
            <person name="Zaremba-Niedzwiedzka K."/>
            <person name="Martijn J."/>
            <person name="Lind A.E."/>
            <person name="van Eijk R."/>
            <person name="Schleper C."/>
            <person name="Guy L."/>
            <person name="Ettema T.J."/>
        </authorList>
    </citation>
    <scope>NUCLEOTIDE SEQUENCE</scope>
</reference>
<accession>A0A0F9L5U4</accession>
<protein>
    <submittedName>
        <fullName evidence="1">Uncharacterized protein</fullName>
    </submittedName>
</protein>
<gene>
    <name evidence="1" type="ORF">LCGC14_1240940</name>
</gene>